<dbReference type="AlphaFoldDB" id="A0A0C2J4P3"/>
<dbReference type="InterPro" id="IPR012334">
    <property type="entry name" value="Pectin_lyas_fold"/>
</dbReference>
<dbReference type="GO" id="GO:0016829">
    <property type="term" value="F:lyase activity"/>
    <property type="evidence" value="ECO:0007669"/>
    <property type="project" value="UniProtKB-KW"/>
</dbReference>
<protein>
    <submittedName>
        <fullName evidence="2">Pectate lyase</fullName>
    </submittedName>
</protein>
<name>A0A0C2J4P3_9ACTN</name>
<comment type="caution">
    <text evidence="2">The sequence shown here is derived from an EMBL/GenBank/DDBJ whole genome shotgun (WGS) entry which is preliminary data.</text>
</comment>
<dbReference type="STRING" id="183763.LP52_25495"/>
<evidence type="ECO:0000256" key="1">
    <source>
        <dbReference type="SAM" id="MobiDB-lite"/>
    </source>
</evidence>
<sequence>HVYNNYYDGVDTGIASTQGAGVLVEGNYFADVPHPTLEGYGSSSDGRIELNGNVFDGSGEPEASGGVDGVPYSYDLDAAEDIPSLVSGGAGTGNI</sequence>
<feature type="region of interest" description="Disordered" evidence="1">
    <location>
        <begin position="51"/>
        <end position="72"/>
    </location>
</feature>
<keyword evidence="3" id="KW-1185">Reference proteome</keyword>
<evidence type="ECO:0000313" key="2">
    <source>
        <dbReference type="EMBL" id="KIH96356.1"/>
    </source>
</evidence>
<dbReference type="InterPro" id="IPR011050">
    <property type="entry name" value="Pectin_lyase_fold/virulence"/>
</dbReference>
<dbReference type="SUPFAM" id="SSF51126">
    <property type="entry name" value="Pectin lyase-like"/>
    <property type="match status" value="1"/>
</dbReference>
<dbReference type="Gene3D" id="2.160.20.10">
    <property type="entry name" value="Single-stranded right-handed beta-helix, Pectin lyase-like"/>
    <property type="match status" value="1"/>
</dbReference>
<feature type="non-terminal residue" evidence="2">
    <location>
        <position position="1"/>
    </location>
</feature>
<evidence type="ECO:0000313" key="3">
    <source>
        <dbReference type="Proteomes" id="UP000031675"/>
    </source>
</evidence>
<proteinExistence type="predicted"/>
<dbReference type="Proteomes" id="UP000031675">
    <property type="component" value="Unassembled WGS sequence"/>
</dbReference>
<keyword evidence="2" id="KW-0456">Lyase</keyword>
<organism evidence="2 3">
    <name type="scientific">Streptomonospora alba</name>
    <dbReference type="NCBI Taxonomy" id="183763"/>
    <lineage>
        <taxon>Bacteria</taxon>
        <taxon>Bacillati</taxon>
        <taxon>Actinomycetota</taxon>
        <taxon>Actinomycetes</taxon>
        <taxon>Streptosporangiales</taxon>
        <taxon>Nocardiopsidaceae</taxon>
        <taxon>Streptomonospora</taxon>
    </lineage>
</organism>
<accession>A0A0C2J4P3</accession>
<dbReference type="EMBL" id="JROO01000110">
    <property type="protein sequence ID" value="KIH96356.1"/>
    <property type="molecule type" value="Genomic_DNA"/>
</dbReference>
<reference evidence="3" key="1">
    <citation type="journal article" date="2015" name="Chem. Biol.">
        <title>Structure, bioactivity, and resistance mechanism of streptomonomicin, an unusual lasso Peptide from an understudied halophilic actinomycete.</title>
        <authorList>
            <person name="Metelev M."/>
            <person name="Tietz J.I."/>
            <person name="Melby J.O."/>
            <person name="Blair P.M."/>
            <person name="Zhu L."/>
            <person name="Livnat I."/>
            <person name="Severinov K."/>
            <person name="Mitchell D.A."/>
        </authorList>
    </citation>
    <scope>NUCLEOTIDE SEQUENCE [LARGE SCALE GENOMIC DNA]</scope>
    <source>
        <strain evidence="3">YIM 90003</strain>
    </source>
</reference>
<gene>
    <name evidence="2" type="ORF">LP52_25495</name>
</gene>